<gene>
    <name evidence="2" type="ORF">pneo_cds_401</name>
</gene>
<dbReference type="GeneID" id="36842721"/>
<dbReference type="InterPro" id="IPR052050">
    <property type="entry name" value="SecEffector_AnkRepeat"/>
</dbReference>
<name>A0A2U7UC16_9VIRU</name>
<accession>A0A2U7UC16</accession>
<protein>
    <submittedName>
        <fullName evidence="2">Ankyrin repeat domain containing protein</fullName>
    </submittedName>
</protein>
<dbReference type="Pfam" id="PF12937">
    <property type="entry name" value="F-box-like"/>
    <property type="match status" value="1"/>
</dbReference>
<dbReference type="Proteomes" id="UP000249287">
    <property type="component" value="Segment"/>
</dbReference>
<dbReference type="Gene3D" id="1.20.1280.50">
    <property type="match status" value="1"/>
</dbReference>
<evidence type="ECO:0000259" key="1">
    <source>
        <dbReference type="Pfam" id="PF12937"/>
    </source>
</evidence>
<feature type="domain" description="F-box" evidence="1">
    <location>
        <begin position="57"/>
        <end position="96"/>
    </location>
</feature>
<dbReference type="RefSeq" id="YP_009482011.1">
    <property type="nucleotide sequence ID" value="NC_037666.1"/>
</dbReference>
<evidence type="ECO:0000313" key="2">
    <source>
        <dbReference type="EMBL" id="AVK76008.1"/>
    </source>
</evidence>
<dbReference type="PANTHER" id="PTHR46586">
    <property type="entry name" value="ANKYRIN REPEAT-CONTAINING PROTEIN"/>
    <property type="match status" value="1"/>
</dbReference>
<dbReference type="PANTHER" id="PTHR46586:SF3">
    <property type="entry name" value="ANKYRIN REPEAT-CONTAINING PROTEIN"/>
    <property type="match status" value="1"/>
</dbReference>
<dbReference type="KEGG" id="vg:36842721"/>
<dbReference type="SUPFAM" id="SSF48403">
    <property type="entry name" value="Ankyrin repeat"/>
    <property type="match status" value="1"/>
</dbReference>
<organism evidence="2">
    <name type="scientific">Pandoravirus neocaledonia</name>
    <dbReference type="NCBI Taxonomy" id="2107708"/>
    <lineage>
        <taxon>Viruses</taxon>
        <taxon>Pandoravirus</taxon>
    </lineage>
</organism>
<dbReference type="InterPro" id="IPR036047">
    <property type="entry name" value="F-box-like_dom_sf"/>
</dbReference>
<dbReference type="InterPro" id="IPR036770">
    <property type="entry name" value="Ankyrin_rpt-contain_sf"/>
</dbReference>
<dbReference type="Gene3D" id="1.25.40.20">
    <property type="entry name" value="Ankyrin repeat-containing domain"/>
    <property type="match status" value="1"/>
</dbReference>
<reference evidence="2" key="1">
    <citation type="journal article" date="2018" name="Nat. Commun.">
        <title>Diversity and evolution of the emerging Pandoraviridae family.</title>
        <authorList>
            <person name="Legendre M."/>
            <person name="Fabre E."/>
            <person name="Poirot O."/>
            <person name="Jeudy S."/>
            <person name="Lartigue A."/>
            <person name="Alempic J.M."/>
            <person name="Beucher L."/>
            <person name="Philippe N."/>
            <person name="Bertaux L."/>
            <person name="Christo-Foroux E."/>
            <person name="Labadie K."/>
            <person name="Coute Y."/>
            <person name="Abergel C."/>
            <person name="Claverie J.M."/>
        </authorList>
    </citation>
    <scope>NUCLEOTIDE SEQUENCE [LARGE SCALE GENOMIC DNA]</scope>
    <source>
        <strain evidence="2">Neocaledonia</strain>
    </source>
</reference>
<sequence>MDTMDVHDRYGEGAGGVAVGRTAESSGHGAADAMAIDDIIGDVEALHPERVQRHAQMDDLPNEILRCVILRLQCVERVLIANRVCRRWHAVIKEALHRDGDQCATFVVGAFRHSKATVCKAAARKGHLVCLVRAVARGFPVDRTVAEAAARAGSLACLRYLHSSQCPWDETVAWAAAQSGSLACLRYLYENGCPWDHRVIEDAAAEGHLDCLRYAHEKGCAPSRDAAAYAAQQGHMACLDYILANCVSGPRPRIDGVYNVSCIETIERFGLVSPALKRRWLADAAVIDRDVLAYLLGHGVEPTLEACECAVSMGTLDTLKLLVDAGRAWDAHLCACAAKNNRPDRLSFLRAWGYKWDERTCAAAVAARSLDCLRYAHENGCPWGECAWSSVHNYTDPSVVAYLTEHGCPRPQGVLRPVSRTAPHAIHV</sequence>
<dbReference type="EMBL" id="MG011690">
    <property type="protein sequence ID" value="AVK76008.1"/>
    <property type="molecule type" value="Genomic_DNA"/>
</dbReference>
<dbReference type="InterPro" id="IPR001810">
    <property type="entry name" value="F-box_dom"/>
</dbReference>
<dbReference type="SUPFAM" id="SSF81383">
    <property type="entry name" value="F-box domain"/>
    <property type="match status" value="1"/>
</dbReference>
<proteinExistence type="predicted"/>